<gene>
    <name evidence="2" type="ORF">BGW36DRAFT_368478</name>
</gene>
<keyword evidence="1" id="KW-0472">Membrane</keyword>
<keyword evidence="1" id="KW-1133">Transmembrane helix</keyword>
<proteinExistence type="predicted"/>
<dbReference type="GeneID" id="70245286"/>
<dbReference type="EMBL" id="JAJTJA010000001">
    <property type="protein sequence ID" value="KAH8705960.1"/>
    <property type="molecule type" value="Genomic_DNA"/>
</dbReference>
<evidence type="ECO:0000313" key="3">
    <source>
        <dbReference type="Proteomes" id="UP001201262"/>
    </source>
</evidence>
<dbReference type="AlphaFoldDB" id="A0AAD4L3K1"/>
<feature type="transmembrane region" description="Helical" evidence="1">
    <location>
        <begin position="6"/>
        <end position="29"/>
    </location>
</feature>
<name>A0AAD4L3K1_9EURO</name>
<protein>
    <submittedName>
        <fullName evidence="2">Uncharacterized protein</fullName>
    </submittedName>
</protein>
<dbReference type="RefSeq" id="XP_046078581.1">
    <property type="nucleotide sequence ID" value="XM_046214999.1"/>
</dbReference>
<evidence type="ECO:0000313" key="2">
    <source>
        <dbReference type="EMBL" id="KAH8705960.1"/>
    </source>
</evidence>
<dbReference type="Proteomes" id="UP001201262">
    <property type="component" value="Unassembled WGS sequence"/>
</dbReference>
<accession>A0AAD4L3K1</accession>
<keyword evidence="1" id="KW-0812">Transmembrane</keyword>
<sequence>MALSAEAIIALITLVVTCPPSLLLIWVFLKRTRRTLLESRLLPRHQSQSVTSQISNRYNPNDPNILFDNIFYRRNIRTELPRSYNSLSLRSHHMTTPMTFPQSTIEGEPTFRQRDARSERFEGTIIVEQHSVTHASLTIPAHTVGIV</sequence>
<evidence type="ECO:0000256" key="1">
    <source>
        <dbReference type="SAM" id="Phobius"/>
    </source>
</evidence>
<reference evidence="2" key="1">
    <citation type="submission" date="2021-12" db="EMBL/GenBank/DDBJ databases">
        <title>Convergent genome expansion in fungi linked to evolution of root-endophyte symbiosis.</title>
        <authorList>
            <consortium name="DOE Joint Genome Institute"/>
            <person name="Ke Y.-H."/>
            <person name="Bonito G."/>
            <person name="Liao H.-L."/>
            <person name="Looney B."/>
            <person name="Rojas-Flechas A."/>
            <person name="Nash J."/>
            <person name="Hameed K."/>
            <person name="Schadt C."/>
            <person name="Martin F."/>
            <person name="Crous P.W."/>
            <person name="Miettinen O."/>
            <person name="Magnuson J.K."/>
            <person name="Labbe J."/>
            <person name="Jacobson D."/>
            <person name="Doktycz M.J."/>
            <person name="Veneault-Fourrey C."/>
            <person name="Kuo A."/>
            <person name="Mondo S."/>
            <person name="Calhoun S."/>
            <person name="Riley R."/>
            <person name="Ohm R."/>
            <person name="LaButti K."/>
            <person name="Andreopoulos B."/>
            <person name="Pangilinan J."/>
            <person name="Nolan M."/>
            <person name="Tritt A."/>
            <person name="Clum A."/>
            <person name="Lipzen A."/>
            <person name="Daum C."/>
            <person name="Barry K."/>
            <person name="Grigoriev I.V."/>
            <person name="Vilgalys R."/>
        </authorList>
    </citation>
    <scope>NUCLEOTIDE SEQUENCE</scope>
    <source>
        <strain evidence="2">PMI_201</strain>
    </source>
</reference>
<organism evidence="2 3">
    <name type="scientific">Talaromyces proteolyticus</name>
    <dbReference type="NCBI Taxonomy" id="1131652"/>
    <lineage>
        <taxon>Eukaryota</taxon>
        <taxon>Fungi</taxon>
        <taxon>Dikarya</taxon>
        <taxon>Ascomycota</taxon>
        <taxon>Pezizomycotina</taxon>
        <taxon>Eurotiomycetes</taxon>
        <taxon>Eurotiomycetidae</taxon>
        <taxon>Eurotiales</taxon>
        <taxon>Trichocomaceae</taxon>
        <taxon>Talaromyces</taxon>
        <taxon>Talaromyces sect. Bacilispori</taxon>
    </lineage>
</organism>
<keyword evidence="3" id="KW-1185">Reference proteome</keyword>
<comment type="caution">
    <text evidence="2">The sequence shown here is derived from an EMBL/GenBank/DDBJ whole genome shotgun (WGS) entry which is preliminary data.</text>
</comment>